<proteinExistence type="predicted"/>
<keyword evidence="2" id="KW-1185">Reference proteome</keyword>
<dbReference type="InterPro" id="IPR014917">
    <property type="entry name" value="DUF1800"/>
</dbReference>
<dbReference type="Proteomes" id="UP000509302">
    <property type="component" value="Chromosome"/>
</dbReference>
<protein>
    <submittedName>
        <fullName evidence="1">DUF1800 domain-containing protein</fullName>
    </submittedName>
</protein>
<dbReference type="EMBL" id="CP058595">
    <property type="protein sequence ID" value="QLG44254.1"/>
    <property type="molecule type" value="Genomic_DNA"/>
</dbReference>
<organism evidence="1 2">
    <name type="scientific">Costertonia aggregata</name>
    <dbReference type="NCBI Taxonomy" id="343403"/>
    <lineage>
        <taxon>Bacteria</taxon>
        <taxon>Pseudomonadati</taxon>
        <taxon>Bacteroidota</taxon>
        <taxon>Flavobacteriia</taxon>
        <taxon>Flavobacteriales</taxon>
        <taxon>Flavobacteriaceae</taxon>
        <taxon>Costertonia</taxon>
    </lineage>
</organism>
<sequence length="458" mass="53460">MKKSHIQHLYNRAGFGILPNTINGLSGLSKARVVKALFDSSKKIDELKIATPEIDAYIAGLPEKKDPRVFRKLVKDSRRKLVLYNGMWIKRMAETKQDLRERMVLFWSNHFVVRTRNILFAQKFNNTLRKHALGDFREFVIAISKEPAMLDYLNNQQNRKNSPNENFARELMELFTLGEGNYSEKDIKESARAFTGWSHNFKGDYVLRKRQHDFGEKEFMGKTGNFDGGDIIQIILEQPQCAEFICKKIYLHFVNDTMYEPHIKELAKVFRKQYDITAVMEYIFLSDWFYEKKNIGNKIKSPADFLVGLQKTIPFTLEKPNQLIYVERLLGQVLLEPPNVAGWAEGRNWIDANTMMVRLKLPSVLYKDGTIAFDVKGEFEDDFEEFNKKNNLSRRLPATKKWSVFNENYGFLSYRDLASYILNGVMNEGTKTFLETLEKTSKQEFCIQLMSLPEYQLC</sequence>
<evidence type="ECO:0000313" key="2">
    <source>
        <dbReference type="Proteomes" id="UP000509302"/>
    </source>
</evidence>
<evidence type="ECO:0000313" key="1">
    <source>
        <dbReference type="EMBL" id="QLG44254.1"/>
    </source>
</evidence>
<dbReference type="KEGG" id="cagg:HYG79_02475"/>
<dbReference type="AlphaFoldDB" id="A0A7H9ALL1"/>
<dbReference type="RefSeq" id="WP_179240589.1">
    <property type="nucleotide sequence ID" value="NZ_CP058595.1"/>
</dbReference>
<gene>
    <name evidence="1" type="ORF">HYG79_02475</name>
</gene>
<reference evidence="1 2" key="1">
    <citation type="journal article" date="2006" name="Int. J. Syst. Evol. Microbiol.">
        <title>Costertonia aggregata gen. nov., sp. nov., a mesophilic marine bacterium of the family Flavobacteriaceae, isolated from a mature biofilm.</title>
        <authorList>
            <person name="Kwon K.K."/>
            <person name="Lee Y.K."/>
            <person name="Lee H.K."/>
        </authorList>
    </citation>
    <scope>NUCLEOTIDE SEQUENCE [LARGE SCALE GENOMIC DNA]</scope>
    <source>
        <strain evidence="1 2">KCCM 42265</strain>
    </source>
</reference>
<name>A0A7H9ALL1_9FLAO</name>
<dbReference type="Pfam" id="PF08811">
    <property type="entry name" value="DUF1800"/>
    <property type="match status" value="1"/>
</dbReference>
<accession>A0A7H9ALL1</accession>